<keyword evidence="1" id="KW-0732">Signal</keyword>
<evidence type="ECO:0000313" key="2">
    <source>
        <dbReference type="EMBL" id="CRK97953.1"/>
    </source>
</evidence>
<dbReference type="Proteomes" id="UP000183832">
    <property type="component" value="Unassembled WGS sequence"/>
</dbReference>
<gene>
    <name evidence="2" type="ORF">CLUMA_CG011325</name>
</gene>
<name>A0A1J1IHM4_9DIPT</name>
<reference evidence="2 3" key="1">
    <citation type="submission" date="2015-04" db="EMBL/GenBank/DDBJ databases">
        <authorList>
            <person name="Syromyatnikov M.Y."/>
            <person name="Popov V.N."/>
        </authorList>
    </citation>
    <scope>NUCLEOTIDE SEQUENCE [LARGE SCALE GENOMIC DNA]</scope>
</reference>
<feature type="chain" id="PRO_5009619110" evidence="1">
    <location>
        <begin position="32"/>
        <end position="62"/>
    </location>
</feature>
<accession>A0A1J1IHM4</accession>
<feature type="signal peptide" evidence="1">
    <location>
        <begin position="1"/>
        <end position="31"/>
    </location>
</feature>
<keyword evidence="3" id="KW-1185">Reference proteome</keyword>
<sequence>MKLLMITLCSIWNRLFLCKLLLYAMEQVASSFLFDCSSKAALDSIQNVSLSQQKLKKNLPES</sequence>
<evidence type="ECO:0000313" key="3">
    <source>
        <dbReference type="Proteomes" id="UP000183832"/>
    </source>
</evidence>
<proteinExistence type="predicted"/>
<dbReference type="AlphaFoldDB" id="A0A1J1IHM4"/>
<evidence type="ECO:0000256" key="1">
    <source>
        <dbReference type="SAM" id="SignalP"/>
    </source>
</evidence>
<dbReference type="EMBL" id="CVRI01000047">
    <property type="protein sequence ID" value="CRK97953.1"/>
    <property type="molecule type" value="Genomic_DNA"/>
</dbReference>
<protein>
    <submittedName>
        <fullName evidence="2">CLUMA_CG011325, isoform A</fullName>
    </submittedName>
</protein>
<organism evidence="2 3">
    <name type="scientific">Clunio marinus</name>
    <dbReference type="NCBI Taxonomy" id="568069"/>
    <lineage>
        <taxon>Eukaryota</taxon>
        <taxon>Metazoa</taxon>
        <taxon>Ecdysozoa</taxon>
        <taxon>Arthropoda</taxon>
        <taxon>Hexapoda</taxon>
        <taxon>Insecta</taxon>
        <taxon>Pterygota</taxon>
        <taxon>Neoptera</taxon>
        <taxon>Endopterygota</taxon>
        <taxon>Diptera</taxon>
        <taxon>Nematocera</taxon>
        <taxon>Chironomoidea</taxon>
        <taxon>Chironomidae</taxon>
        <taxon>Clunio</taxon>
    </lineage>
</organism>